<comment type="caution">
    <text evidence="3">The sequence shown here is derived from an EMBL/GenBank/DDBJ whole genome shotgun (WGS) entry which is preliminary data.</text>
</comment>
<feature type="region of interest" description="Disordered" evidence="1">
    <location>
        <begin position="1"/>
        <end position="23"/>
    </location>
</feature>
<dbReference type="OrthoDB" id="5189031at2"/>
<feature type="transmembrane region" description="Helical" evidence="2">
    <location>
        <begin position="46"/>
        <end position="67"/>
    </location>
</feature>
<evidence type="ECO:0000313" key="4">
    <source>
        <dbReference type="Proteomes" id="UP000287609"/>
    </source>
</evidence>
<keyword evidence="2" id="KW-1133">Transmembrane helix</keyword>
<sequence length="304" mass="34202">MTQHEPPAAPQPSDPQNNQLEQQHHNANNSQVITSQLVTEKAEHDLGMIAMWVSLLVMVVFVALMQFGPLGISPTIHIDDFFTPEPWAGLIWIVAFILLAIWIMRAGRAKHHGTNKVKKSYTMLTVAMVVLALCTLGWTLCWHAGNAPWAVIFVVLMTVLTWMLERMAYKRDHTAWAQWPFQLLGAWLVVQTIVDLFRAVVHYLMMDGHVSDFSQEVFTILLGAALMLAACALKTKHHNWLFGAVALFSLLAVAIHLMNVAKLVAVIIVIEMTLAAIYMYVPWKPIAQVMATRQNNAQPKEQKH</sequence>
<keyword evidence="4" id="KW-1185">Reference proteome</keyword>
<evidence type="ECO:0000256" key="2">
    <source>
        <dbReference type="SAM" id="Phobius"/>
    </source>
</evidence>
<accession>A0A430FSY2</accession>
<feature type="transmembrane region" description="Helical" evidence="2">
    <location>
        <begin position="217"/>
        <end position="233"/>
    </location>
</feature>
<reference evidence="3 4" key="1">
    <citation type="submission" date="2018-09" db="EMBL/GenBank/DDBJ databases">
        <title>Characterization of the phylogenetic diversity of five novel species belonging to the genus Bifidobacterium.</title>
        <authorList>
            <person name="Lugli G.A."/>
            <person name="Duranti S."/>
            <person name="Milani C."/>
        </authorList>
    </citation>
    <scope>NUCLEOTIDE SEQUENCE [LARGE SCALE GENOMIC DNA]</scope>
    <source>
        <strain evidence="3 4">2036B</strain>
    </source>
</reference>
<feature type="transmembrane region" description="Helical" evidence="2">
    <location>
        <begin position="263"/>
        <end position="281"/>
    </location>
</feature>
<proteinExistence type="predicted"/>
<evidence type="ECO:0000256" key="1">
    <source>
        <dbReference type="SAM" id="MobiDB-lite"/>
    </source>
</evidence>
<evidence type="ECO:0000313" key="3">
    <source>
        <dbReference type="EMBL" id="RSX56014.1"/>
    </source>
</evidence>
<protein>
    <submittedName>
        <fullName evidence="3">Uncharacterized protein</fullName>
    </submittedName>
</protein>
<feature type="transmembrane region" description="Helical" evidence="2">
    <location>
        <begin position="184"/>
        <end position="205"/>
    </location>
</feature>
<feature type="transmembrane region" description="Helical" evidence="2">
    <location>
        <begin position="120"/>
        <end position="140"/>
    </location>
</feature>
<dbReference type="AlphaFoldDB" id="A0A430FSY2"/>
<organism evidence="3 4">
    <name type="scientific">Bifidobacterium dolichotidis</name>
    <dbReference type="NCBI Taxonomy" id="2306976"/>
    <lineage>
        <taxon>Bacteria</taxon>
        <taxon>Bacillati</taxon>
        <taxon>Actinomycetota</taxon>
        <taxon>Actinomycetes</taxon>
        <taxon>Bifidobacteriales</taxon>
        <taxon>Bifidobacteriaceae</taxon>
        <taxon>Bifidobacterium</taxon>
    </lineage>
</organism>
<name>A0A430FSY2_9BIFI</name>
<feature type="transmembrane region" description="Helical" evidence="2">
    <location>
        <begin position="146"/>
        <end position="164"/>
    </location>
</feature>
<dbReference type="Proteomes" id="UP000287609">
    <property type="component" value="Unassembled WGS sequence"/>
</dbReference>
<dbReference type="EMBL" id="QXGM01000001">
    <property type="protein sequence ID" value="RSX56014.1"/>
    <property type="molecule type" value="Genomic_DNA"/>
</dbReference>
<feature type="transmembrane region" description="Helical" evidence="2">
    <location>
        <begin position="240"/>
        <end position="257"/>
    </location>
</feature>
<gene>
    <name evidence="3" type="ORF">D2E26_0577</name>
</gene>
<keyword evidence="2" id="KW-0812">Transmembrane</keyword>
<dbReference type="RefSeq" id="WP_125963172.1">
    <property type="nucleotide sequence ID" value="NZ_QXGM01000001.1"/>
</dbReference>
<keyword evidence="2" id="KW-0472">Membrane</keyword>
<feature type="transmembrane region" description="Helical" evidence="2">
    <location>
        <begin position="87"/>
        <end position="108"/>
    </location>
</feature>
<feature type="compositionally biased region" description="Polar residues" evidence="1">
    <location>
        <begin position="14"/>
        <end position="23"/>
    </location>
</feature>